<name>H8GG42_METAL</name>
<protein>
    <submittedName>
        <fullName evidence="2">Putative metal-binding integral membrane protein</fullName>
    </submittedName>
</protein>
<keyword evidence="3" id="KW-1185">Reference proteome</keyword>
<sequence length="253" mass="28200">MRIGFKSQGAIWALLMAAIVIAWSTLYFQSRRLEALPMQDMWMPPNQASTWRLGDFAYVYAMWAVMMAAMMLPSALPMLNAYVKVSRRMNARPAQALALFAAAYLGLWILFGILPTLLQWRLHGLVWLSPMMENQNRGFAAGVFLLAGGYQFMPLKNACLTHCKTPMGFLLNEWQGGLAGAFRMGLKHGFHCIGCCWAQMLIMFAVGVMNFGGMALLTLIVCIEKWVPLQARPIAATIGFAFLLWGAGIFLCN</sequence>
<proteinExistence type="predicted"/>
<dbReference type="InterPro" id="IPR018688">
    <property type="entry name" value="PpoB2-like"/>
</dbReference>
<dbReference type="STRING" id="686340.Metal_2220"/>
<dbReference type="EMBL" id="CM001475">
    <property type="protein sequence ID" value="EIC29966.1"/>
    <property type="molecule type" value="Genomic_DNA"/>
</dbReference>
<gene>
    <name evidence="2" type="ORF">Metal_2220</name>
</gene>
<keyword evidence="1" id="KW-1133">Transmembrane helix</keyword>
<dbReference type="eggNOG" id="COG5486">
    <property type="taxonomic scope" value="Bacteria"/>
</dbReference>
<feature type="transmembrane region" description="Helical" evidence="1">
    <location>
        <begin position="97"/>
        <end position="118"/>
    </location>
</feature>
<keyword evidence="1" id="KW-0812">Transmembrane</keyword>
<reference evidence="2 3" key="1">
    <citation type="journal article" date="2013" name="Genome Announc.">
        <title>Genome Sequence of the Obligate Gammaproteobacterial Methanotroph Methylomicrobium album Strain BG8.</title>
        <authorList>
            <person name="Kits K.D."/>
            <person name="Kalyuzhnaya M.G."/>
            <person name="Klotz M.G."/>
            <person name="Jetten M.S."/>
            <person name="Op den Camp H.J."/>
            <person name="Vuilleumier S."/>
            <person name="Bringel F."/>
            <person name="Dispirito A.A."/>
            <person name="Murrell J.C."/>
            <person name="Bruce D."/>
            <person name="Cheng J.F."/>
            <person name="Copeland A."/>
            <person name="Goodwin L."/>
            <person name="Hauser L."/>
            <person name="Lajus A."/>
            <person name="Land M.L."/>
            <person name="Lapidus A."/>
            <person name="Lucas S."/>
            <person name="Medigue C."/>
            <person name="Pitluck S."/>
            <person name="Woyke T."/>
            <person name="Zeytun A."/>
            <person name="Stein L.Y."/>
        </authorList>
    </citation>
    <scope>NUCLEOTIDE SEQUENCE [LARGE SCALE GENOMIC DNA]</scope>
    <source>
        <strain evidence="2 3">BG8</strain>
    </source>
</reference>
<dbReference type="Pfam" id="PF09948">
    <property type="entry name" value="PpoB2"/>
    <property type="match status" value="1"/>
</dbReference>
<evidence type="ECO:0000313" key="3">
    <source>
        <dbReference type="Proteomes" id="UP000005090"/>
    </source>
</evidence>
<evidence type="ECO:0000256" key="1">
    <source>
        <dbReference type="SAM" id="Phobius"/>
    </source>
</evidence>
<dbReference type="AlphaFoldDB" id="H8GG42"/>
<evidence type="ECO:0000313" key="2">
    <source>
        <dbReference type="EMBL" id="EIC29966.1"/>
    </source>
</evidence>
<feature type="transmembrane region" description="Helical" evidence="1">
    <location>
        <begin position="57"/>
        <end position="76"/>
    </location>
</feature>
<organism evidence="2 3">
    <name type="scientific">Methylomicrobium album BG8</name>
    <dbReference type="NCBI Taxonomy" id="686340"/>
    <lineage>
        <taxon>Bacteria</taxon>
        <taxon>Pseudomonadati</taxon>
        <taxon>Pseudomonadota</taxon>
        <taxon>Gammaproteobacteria</taxon>
        <taxon>Methylococcales</taxon>
        <taxon>Methylococcaceae</taxon>
        <taxon>Methylomicrobium</taxon>
    </lineage>
</organism>
<feature type="transmembrane region" description="Helical" evidence="1">
    <location>
        <begin position="138"/>
        <end position="155"/>
    </location>
</feature>
<feature type="transmembrane region" description="Helical" evidence="1">
    <location>
        <begin position="233"/>
        <end position="252"/>
    </location>
</feature>
<keyword evidence="1" id="KW-0472">Membrane</keyword>
<dbReference type="Proteomes" id="UP000005090">
    <property type="component" value="Chromosome"/>
</dbReference>
<feature type="transmembrane region" description="Helical" evidence="1">
    <location>
        <begin position="9"/>
        <end position="28"/>
    </location>
</feature>
<accession>H8GG42</accession>
<dbReference type="HOGENOM" id="CLU_065506_1_0_6"/>
<feature type="transmembrane region" description="Helical" evidence="1">
    <location>
        <begin position="192"/>
        <end position="221"/>
    </location>
</feature>